<dbReference type="NCBIfam" id="TIGR04267">
    <property type="entry name" value="mod_HExxH"/>
    <property type="match status" value="1"/>
</dbReference>
<organism evidence="2 3">
    <name type="scientific">Antrihabitans spumae</name>
    <dbReference type="NCBI Taxonomy" id="3373370"/>
    <lineage>
        <taxon>Bacteria</taxon>
        <taxon>Bacillati</taxon>
        <taxon>Actinomycetota</taxon>
        <taxon>Actinomycetes</taxon>
        <taxon>Mycobacteriales</taxon>
        <taxon>Nocardiaceae</taxon>
        <taxon>Antrihabitans</taxon>
    </lineage>
</organism>
<sequence length="553" mass="60193">MELACLDVDPARALGIYDLLGAKIRQTHARLANSLRAAFPDVAERIDLVLAWAPQVLSYGAAYQWATRLHCAIETDDRELFDYLVADFVRFECAAAMLSGQNFVADAASAPHLWDDDAPRGPIVIPLIGAHDLGRRGIIVQGGEIEGKLITPRAVGGMRIEAFEQNYRLARSKSQFNLAAVGAWERAQEEIEAAITLSEQLVPGLFGRYRTDVVPLLREGNISNAGTDEAAPFVVYTSFEREKVDLVACFAHEEAHALINSADKLLGDVLPDTTVKMPVPWKPGMLRSLSNVLHGLISFGRAAQVRTRANAAGLGSRDNDEARTREMRWVSDVSEQLLSGCLGELPPSLREWIESNLTVFDAPPPSPLGREVIGRSTPSASMFPWALAADPQGHRSAVEVSGVLSTGPWHRGSGHYREQDRIDISTDDHPQLADFVKRVVPELIAEQFGVTVAATAVKGHRLRPGDSIRTHSDHSPGPDAFRAVLGVSAVPTDGGLLRLCDTGEQPVIAAPLRFGDCLIFQIAEPCNHDVTELRSSTYRYTVIATYHRVASAG</sequence>
<comment type="caution">
    <text evidence="2">The sequence shown here is derived from an EMBL/GenBank/DDBJ whole genome shotgun (WGS) entry which is preliminary data.</text>
</comment>
<name>A0ABW7KIS4_9NOCA</name>
<evidence type="ECO:0000313" key="4">
    <source>
        <dbReference type="Proteomes" id="UP001609219"/>
    </source>
</evidence>
<dbReference type="Proteomes" id="UP001609176">
    <property type="component" value="Unassembled WGS sequence"/>
</dbReference>
<evidence type="ECO:0000313" key="2">
    <source>
        <dbReference type="EMBL" id="MFH5242390.1"/>
    </source>
</evidence>
<dbReference type="InterPro" id="IPR026337">
    <property type="entry name" value="AKG_HExxH"/>
</dbReference>
<dbReference type="EMBL" id="JBIMSP010000013">
    <property type="protein sequence ID" value="MFH5242390.1"/>
    <property type="molecule type" value="Genomic_DNA"/>
</dbReference>
<keyword evidence="4" id="KW-1185">Reference proteome</keyword>
<protein>
    <submittedName>
        <fullName evidence="2">AKG-HExxH-type peptide beta-hydroxylase</fullName>
    </submittedName>
</protein>
<gene>
    <name evidence="2" type="ORF">ACHIPV_10920</name>
    <name evidence="1" type="ORF">ACHIRB_20275</name>
</gene>
<accession>A0ABW7KIS4</accession>
<dbReference type="Gene3D" id="2.60.120.620">
    <property type="entry name" value="q2cbj1_9rhob like domain"/>
    <property type="match status" value="1"/>
</dbReference>
<evidence type="ECO:0000313" key="3">
    <source>
        <dbReference type="Proteomes" id="UP001609176"/>
    </source>
</evidence>
<proteinExistence type="predicted"/>
<reference evidence="3 4" key="1">
    <citation type="submission" date="2024-10" db="EMBL/GenBank/DDBJ databases">
        <authorList>
            <person name="Riesco R."/>
        </authorList>
    </citation>
    <scope>NUCLEOTIDE SEQUENCE [LARGE SCALE GENOMIC DNA]</scope>
    <source>
        <strain evidence="2 3">NCIMB 15448</strain>
        <strain evidence="1 4">NCIMB 15450</strain>
    </source>
</reference>
<evidence type="ECO:0000313" key="1">
    <source>
        <dbReference type="EMBL" id="MFH5230883.1"/>
    </source>
</evidence>
<dbReference type="EMBL" id="JBIMSN010000094">
    <property type="protein sequence ID" value="MFH5230883.1"/>
    <property type="molecule type" value="Genomic_DNA"/>
</dbReference>
<dbReference type="RefSeq" id="WP_395124374.1">
    <property type="nucleotide sequence ID" value="NZ_JBIMSN010000094.1"/>
</dbReference>
<dbReference type="Proteomes" id="UP001609219">
    <property type="component" value="Unassembled WGS sequence"/>
</dbReference>